<accession>A0A7C2ZHX5</accession>
<dbReference type="AlphaFoldDB" id="A0A7C2ZHX5"/>
<evidence type="ECO:0000313" key="1">
    <source>
        <dbReference type="EMBL" id="HEW45887.1"/>
    </source>
</evidence>
<sequence length="113" mass="13745">MRIREFEERQKEFLKNVFELENLPEDMELEEFLASKGCRLYECLSCGKLIFHDNYEFWNLTDCCDDNSKLTQEGLLCEVCYSKTPENLKHWVFFKPTYYKEVEFIDLKKKEET</sequence>
<gene>
    <name evidence="1" type="ORF">ENO47_04350</name>
</gene>
<comment type="caution">
    <text evidence="1">The sequence shown here is derived from an EMBL/GenBank/DDBJ whole genome shotgun (WGS) entry which is preliminary data.</text>
</comment>
<proteinExistence type="predicted"/>
<dbReference type="EMBL" id="DSFP01000035">
    <property type="protein sequence ID" value="HEW45887.1"/>
    <property type="molecule type" value="Genomic_DNA"/>
</dbReference>
<protein>
    <submittedName>
        <fullName evidence="1">Uncharacterized protein</fullName>
    </submittedName>
</protein>
<name>A0A7C2ZHX5_9AQUI</name>
<organism evidence="1">
    <name type="scientific">Hydrogenobacter sp</name>
    <dbReference type="NCBI Taxonomy" id="2152829"/>
    <lineage>
        <taxon>Bacteria</taxon>
        <taxon>Pseudomonadati</taxon>
        <taxon>Aquificota</taxon>
        <taxon>Aquificia</taxon>
        <taxon>Aquificales</taxon>
        <taxon>Aquificaceae</taxon>
        <taxon>Hydrogenobacter</taxon>
    </lineage>
</organism>
<reference evidence="1" key="1">
    <citation type="journal article" date="2020" name="mSystems">
        <title>Genome- and Community-Level Interaction Insights into Carbon Utilization and Element Cycling Functions of Hydrothermarchaeota in Hydrothermal Sediment.</title>
        <authorList>
            <person name="Zhou Z."/>
            <person name="Liu Y."/>
            <person name="Xu W."/>
            <person name="Pan J."/>
            <person name="Luo Z.H."/>
            <person name="Li M."/>
        </authorList>
    </citation>
    <scope>NUCLEOTIDE SEQUENCE [LARGE SCALE GENOMIC DNA]</scope>
    <source>
        <strain evidence="1">SpSt-132</strain>
    </source>
</reference>